<feature type="transmembrane region" description="Helical" evidence="1">
    <location>
        <begin position="215"/>
        <end position="233"/>
    </location>
</feature>
<dbReference type="AlphaFoldDB" id="A0A135ZZ99"/>
<sequence>MKVHVMVATTQGLVAIQKIYAQDPDIRSVVSINGTSTVSPISAAYHHFVKKGVGIIEADFGASSYRVNIDGAIDQGNSWQLAFYLAHAAHAQDMLGNGQPQTGDWVVCATGEVNTSEKTVLAVEQTALKIERAASKIAEWPSNITMHFILPKASENAANTATIDQLKATQLVYVASLQQALVHLPTSNTNSLIKKPITTVSTNKQVNNKTKLTKYYPLLVLVVLSLTIYLVVYNNKQLAGSLPWQNNTPAYDKIISNNGMQTNNSRPNKTLLRLAYSKADTCTKSSLSFQELVANNGAFAKAHHEQLCDIRLVSEQVFSTVLAINIKSHRFVQATKQQNAFVIPVPNSSADYLLIAFLSPIDSNTVKQIHAYLFNLSDDYVINDSDLRQLAILAGLEYQLFSHQLAG</sequence>
<dbReference type="STRING" id="1799789.AX660_17685"/>
<keyword evidence="1" id="KW-0472">Membrane</keyword>
<evidence type="ECO:0000313" key="2">
    <source>
        <dbReference type="EMBL" id="KXI28210.1"/>
    </source>
</evidence>
<proteinExistence type="predicted"/>
<reference evidence="3" key="1">
    <citation type="submission" date="2016-02" db="EMBL/GenBank/DDBJ databases">
        <authorList>
            <person name="Schultz-Johansen M."/>
            <person name="Glaring M.A."/>
            <person name="Bech P.K."/>
            <person name="Stougaard P."/>
        </authorList>
    </citation>
    <scope>NUCLEOTIDE SEQUENCE [LARGE SCALE GENOMIC DNA]</scope>
    <source>
        <strain evidence="3">S66</strain>
    </source>
</reference>
<organism evidence="2 3">
    <name type="scientific">Paraglaciecola hydrolytica</name>
    <dbReference type="NCBI Taxonomy" id="1799789"/>
    <lineage>
        <taxon>Bacteria</taxon>
        <taxon>Pseudomonadati</taxon>
        <taxon>Pseudomonadota</taxon>
        <taxon>Gammaproteobacteria</taxon>
        <taxon>Alteromonadales</taxon>
        <taxon>Alteromonadaceae</taxon>
        <taxon>Paraglaciecola</taxon>
    </lineage>
</organism>
<comment type="caution">
    <text evidence="2">The sequence shown here is derived from an EMBL/GenBank/DDBJ whole genome shotgun (WGS) entry which is preliminary data.</text>
</comment>
<evidence type="ECO:0000256" key="1">
    <source>
        <dbReference type="SAM" id="Phobius"/>
    </source>
</evidence>
<dbReference type="Proteomes" id="UP000070299">
    <property type="component" value="Unassembled WGS sequence"/>
</dbReference>
<keyword evidence="3" id="KW-1185">Reference proteome</keyword>
<keyword evidence="1" id="KW-0812">Transmembrane</keyword>
<dbReference type="OrthoDB" id="8436543at2"/>
<gene>
    <name evidence="2" type="ORF">AX660_17685</name>
</gene>
<dbReference type="RefSeq" id="WP_068378287.1">
    <property type="nucleotide sequence ID" value="NZ_LSNE01000007.1"/>
</dbReference>
<name>A0A135ZZ99_9ALTE</name>
<dbReference type="EMBL" id="LSNE01000007">
    <property type="protein sequence ID" value="KXI28210.1"/>
    <property type="molecule type" value="Genomic_DNA"/>
</dbReference>
<keyword evidence="1" id="KW-1133">Transmembrane helix</keyword>
<protein>
    <submittedName>
        <fullName evidence="2">Uncharacterized protein</fullName>
    </submittedName>
</protein>
<accession>A0A135ZZ99</accession>
<evidence type="ECO:0000313" key="3">
    <source>
        <dbReference type="Proteomes" id="UP000070299"/>
    </source>
</evidence>